<dbReference type="Pfam" id="PF20789">
    <property type="entry name" value="4HBT_3C"/>
    <property type="match status" value="1"/>
</dbReference>
<evidence type="ECO:0000313" key="4">
    <source>
        <dbReference type="Proteomes" id="UP001217500"/>
    </source>
</evidence>
<evidence type="ECO:0000313" key="3">
    <source>
        <dbReference type="EMBL" id="WCL53521.1"/>
    </source>
</evidence>
<name>A0AAF0BLT6_9PROT</name>
<feature type="domain" description="Acyl-CoA thioesterase-like C-terminal" evidence="2">
    <location>
        <begin position="131"/>
        <end position="266"/>
    </location>
</feature>
<dbReference type="CDD" id="cd03440">
    <property type="entry name" value="hot_dog"/>
    <property type="match status" value="1"/>
</dbReference>
<dbReference type="SUPFAM" id="SSF54637">
    <property type="entry name" value="Thioesterase/thiol ester dehydrase-isomerase"/>
    <property type="match status" value="2"/>
</dbReference>
<organism evidence="3 4">
    <name type="scientific">Gimibacter soli</name>
    <dbReference type="NCBI Taxonomy" id="3024400"/>
    <lineage>
        <taxon>Bacteria</taxon>
        <taxon>Pseudomonadati</taxon>
        <taxon>Pseudomonadota</taxon>
        <taxon>Alphaproteobacteria</taxon>
        <taxon>Kordiimonadales</taxon>
        <taxon>Temperatibacteraceae</taxon>
        <taxon>Gimibacter</taxon>
    </lineage>
</organism>
<dbReference type="Pfam" id="PF13622">
    <property type="entry name" value="4HBT_3"/>
    <property type="match status" value="1"/>
</dbReference>
<dbReference type="EMBL" id="CP116805">
    <property type="protein sequence ID" value="WCL53521.1"/>
    <property type="molecule type" value="Genomic_DNA"/>
</dbReference>
<proteinExistence type="predicted"/>
<gene>
    <name evidence="3" type="ORF">PH603_13335</name>
</gene>
<dbReference type="InterPro" id="IPR049449">
    <property type="entry name" value="TesB_ACOT8-like_N"/>
</dbReference>
<dbReference type="InterPro" id="IPR029069">
    <property type="entry name" value="HotDog_dom_sf"/>
</dbReference>
<dbReference type="KEGG" id="gso:PH603_13335"/>
<dbReference type="Gene3D" id="2.40.160.210">
    <property type="entry name" value="Acyl-CoA thioesterase, double hotdog domain"/>
    <property type="match status" value="1"/>
</dbReference>
<protein>
    <submittedName>
        <fullName evidence="3">Thioesterase family protein</fullName>
    </submittedName>
</protein>
<accession>A0AAF0BLT6</accession>
<evidence type="ECO:0000259" key="1">
    <source>
        <dbReference type="Pfam" id="PF13622"/>
    </source>
</evidence>
<keyword evidence="4" id="KW-1185">Reference proteome</keyword>
<dbReference type="InterPro" id="IPR049450">
    <property type="entry name" value="ACOT8-like_C"/>
</dbReference>
<evidence type="ECO:0000259" key="2">
    <source>
        <dbReference type="Pfam" id="PF20789"/>
    </source>
</evidence>
<dbReference type="RefSeq" id="WP_289503033.1">
    <property type="nucleotide sequence ID" value="NZ_CP116805.1"/>
</dbReference>
<dbReference type="InterPro" id="IPR042171">
    <property type="entry name" value="Acyl-CoA_hotdog"/>
</dbReference>
<dbReference type="AlphaFoldDB" id="A0AAF0BLT6"/>
<feature type="domain" description="Acyl-CoA thioesterase-like N-terminal HotDog" evidence="1">
    <location>
        <begin position="26"/>
        <end position="111"/>
    </location>
</feature>
<sequence>MSDLIPMSDVINGLAPAGEGFSLTVPPGWGQGRSAFGGLTAALAVNAMRQKLGADERPLRSLLVSFVAPVLLGEKADIEANLLRAGKSVIQAEARLVSGGGVAAVAQAAFGDARPTKGSSPLAAFTPEERDSVPAAPFVKGLFPDFLENFEIRWTGGGIPSSGSNSTRIGMWVRFRNPVDEALATERLIAIADMPPPAMLSHYRERKTASSLTWSLDFLVDPREVTGEWFYLDFSLDAADGGYCQQTGRIFTEDGRLVMIGHQVMVYFE</sequence>
<dbReference type="Proteomes" id="UP001217500">
    <property type="component" value="Chromosome"/>
</dbReference>
<reference evidence="3" key="1">
    <citation type="submission" date="2023-01" db="EMBL/GenBank/DDBJ databases">
        <title>The genome sequence of Kordiimonadaceae bacterium 6D33.</title>
        <authorList>
            <person name="Liu Y."/>
        </authorList>
    </citation>
    <scope>NUCLEOTIDE SEQUENCE</scope>
    <source>
        <strain evidence="3">6D33</strain>
    </source>
</reference>